<dbReference type="Proteomes" id="UP000308600">
    <property type="component" value="Unassembled WGS sequence"/>
</dbReference>
<gene>
    <name evidence="1" type="ORF">BDN72DRAFT_895462</name>
</gene>
<dbReference type="EMBL" id="ML208295">
    <property type="protein sequence ID" value="TFK71623.1"/>
    <property type="molecule type" value="Genomic_DNA"/>
</dbReference>
<evidence type="ECO:0000313" key="1">
    <source>
        <dbReference type="EMBL" id="TFK71623.1"/>
    </source>
</evidence>
<proteinExistence type="predicted"/>
<protein>
    <submittedName>
        <fullName evidence="1">Uncharacterized protein</fullName>
    </submittedName>
</protein>
<organism evidence="1 2">
    <name type="scientific">Pluteus cervinus</name>
    <dbReference type="NCBI Taxonomy" id="181527"/>
    <lineage>
        <taxon>Eukaryota</taxon>
        <taxon>Fungi</taxon>
        <taxon>Dikarya</taxon>
        <taxon>Basidiomycota</taxon>
        <taxon>Agaricomycotina</taxon>
        <taxon>Agaricomycetes</taxon>
        <taxon>Agaricomycetidae</taxon>
        <taxon>Agaricales</taxon>
        <taxon>Pluteineae</taxon>
        <taxon>Pluteaceae</taxon>
        <taxon>Pluteus</taxon>
    </lineage>
</organism>
<reference evidence="1 2" key="1">
    <citation type="journal article" date="2019" name="Nat. Ecol. Evol.">
        <title>Megaphylogeny resolves global patterns of mushroom evolution.</title>
        <authorList>
            <person name="Varga T."/>
            <person name="Krizsan K."/>
            <person name="Foldi C."/>
            <person name="Dima B."/>
            <person name="Sanchez-Garcia M."/>
            <person name="Sanchez-Ramirez S."/>
            <person name="Szollosi G.J."/>
            <person name="Szarkandi J.G."/>
            <person name="Papp V."/>
            <person name="Albert L."/>
            <person name="Andreopoulos W."/>
            <person name="Angelini C."/>
            <person name="Antonin V."/>
            <person name="Barry K.W."/>
            <person name="Bougher N.L."/>
            <person name="Buchanan P."/>
            <person name="Buyck B."/>
            <person name="Bense V."/>
            <person name="Catcheside P."/>
            <person name="Chovatia M."/>
            <person name="Cooper J."/>
            <person name="Damon W."/>
            <person name="Desjardin D."/>
            <person name="Finy P."/>
            <person name="Geml J."/>
            <person name="Haridas S."/>
            <person name="Hughes K."/>
            <person name="Justo A."/>
            <person name="Karasinski D."/>
            <person name="Kautmanova I."/>
            <person name="Kiss B."/>
            <person name="Kocsube S."/>
            <person name="Kotiranta H."/>
            <person name="LaButti K.M."/>
            <person name="Lechner B.E."/>
            <person name="Liimatainen K."/>
            <person name="Lipzen A."/>
            <person name="Lukacs Z."/>
            <person name="Mihaltcheva S."/>
            <person name="Morgado L.N."/>
            <person name="Niskanen T."/>
            <person name="Noordeloos M.E."/>
            <person name="Ohm R.A."/>
            <person name="Ortiz-Santana B."/>
            <person name="Ovrebo C."/>
            <person name="Racz N."/>
            <person name="Riley R."/>
            <person name="Savchenko A."/>
            <person name="Shiryaev A."/>
            <person name="Soop K."/>
            <person name="Spirin V."/>
            <person name="Szebenyi C."/>
            <person name="Tomsovsky M."/>
            <person name="Tulloss R.E."/>
            <person name="Uehling J."/>
            <person name="Grigoriev I.V."/>
            <person name="Vagvolgyi C."/>
            <person name="Papp T."/>
            <person name="Martin F.M."/>
            <person name="Miettinen O."/>
            <person name="Hibbett D.S."/>
            <person name="Nagy L.G."/>
        </authorList>
    </citation>
    <scope>NUCLEOTIDE SEQUENCE [LARGE SCALE GENOMIC DNA]</scope>
    <source>
        <strain evidence="1 2">NL-1719</strain>
    </source>
</reference>
<sequence>MTFKQAAVLAPVSFFLGVLFICLNVDHKLLWGELTQETIHNGFQFYTTFFNAPPAIKALLHTMIGVGILGLVSKLHKWDDSAMYFDGSSLATYVLGISVYLSVTVPALRTISSQEDKEERLAAMRVLSAGNIIIMFLLGGILILQAGQEYAKRADTTVPNQPQEQQESEKKNQ</sequence>
<accession>A0ACD3B0R4</accession>
<keyword evidence="2" id="KW-1185">Reference proteome</keyword>
<evidence type="ECO:0000313" key="2">
    <source>
        <dbReference type="Proteomes" id="UP000308600"/>
    </source>
</evidence>
<name>A0ACD3B0R4_9AGAR</name>